<dbReference type="GO" id="GO:0004029">
    <property type="term" value="F:aldehyde dehydrogenase (NAD+) activity"/>
    <property type="evidence" value="ECO:0007669"/>
    <property type="project" value="TreeGrafter"/>
</dbReference>
<dbReference type="RefSeq" id="WP_185118044.1">
    <property type="nucleotide sequence ID" value="NZ_JACJVQ010000002.1"/>
</dbReference>
<gene>
    <name evidence="2" type="ORF">H7B67_01580</name>
</gene>
<dbReference type="InterPro" id="IPR036291">
    <property type="entry name" value="NAD(P)-bd_dom_sf"/>
</dbReference>
<reference evidence="2 3" key="1">
    <citation type="submission" date="2020-08" db="EMBL/GenBank/DDBJ databases">
        <title>Cohnella phylogeny.</title>
        <authorList>
            <person name="Dunlap C."/>
        </authorList>
    </citation>
    <scope>NUCLEOTIDE SEQUENCE [LARGE SCALE GENOMIC DNA]</scope>
    <source>
        <strain evidence="2 3">DSM 25241</strain>
    </source>
</reference>
<protein>
    <submittedName>
        <fullName evidence="2">SDR family oxidoreductase</fullName>
    </submittedName>
</protein>
<dbReference type="PANTHER" id="PTHR48079:SF6">
    <property type="entry name" value="NAD(P)-BINDING DOMAIN-CONTAINING PROTEIN-RELATED"/>
    <property type="match status" value="1"/>
</dbReference>
<dbReference type="CDD" id="cd05262">
    <property type="entry name" value="SDR_a7"/>
    <property type="match status" value="1"/>
</dbReference>
<dbReference type="AlphaFoldDB" id="A0A841ST62"/>
<comment type="caution">
    <text evidence="2">The sequence shown here is derived from an EMBL/GenBank/DDBJ whole genome shotgun (WGS) entry which is preliminary data.</text>
</comment>
<dbReference type="Proteomes" id="UP000535838">
    <property type="component" value="Unassembled WGS sequence"/>
</dbReference>
<dbReference type="GO" id="GO:0005737">
    <property type="term" value="C:cytoplasm"/>
    <property type="evidence" value="ECO:0007669"/>
    <property type="project" value="TreeGrafter"/>
</dbReference>
<dbReference type="Pfam" id="PF01370">
    <property type="entry name" value="Epimerase"/>
    <property type="match status" value="1"/>
</dbReference>
<evidence type="ECO:0000313" key="2">
    <source>
        <dbReference type="EMBL" id="MBB6632817.1"/>
    </source>
</evidence>
<dbReference type="Gene3D" id="3.40.50.720">
    <property type="entry name" value="NAD(P)-binding Rossmann-like Domain"/>
    <property type="match status" value="2"/>
</dbReference>
<keyword evidence="3" id="KW-1185">Reference proteome</keyword>
<evidence type="ECO:0000313" key="3">
    <source>
        <dbReference type="Proteomes" id="UP000535838"/>
    </source>
</evidence>
<evidence type="ECO:0000259" key="1">
    <source>
        <dbReference type="Pfam" id="PF01370"/>
    </source>
</evidence>
<organism evidence="2 3">
    <name type="scientific">Cohnella thailandensis</name>
    <dbReference type="NCBI Taxonomy" id="557557"/>
    <lineage>
        <taxon>Bacteria</taxon>
        <taxon>Bacillati</taxon>
        <taxon>Bacillota</taxon>
        <taxon>Bacilli</taxon>
        <taxon>Bacillales</taxon>
        <taxon>Paenibacillaceae</taxon>
        <taxon>Cohnella</taxon>
    </lineage>
</organism>
<dbReference type="InterPro" id="IPR051783">
    <property type="entry name" value="NAD(P)-dependent_oxidoreduct"/>
</dbReference>
<dbReference type="PANTHER" id="PTHR48079">
    <property type="entry name" value="PROTEIN YEEZ"/>
    <property type="match status" value="1"/>
</dbReference>
<feature type="domain" description="NAD-dependent epimerase/dehydratase" evidence="1">
    <location>
        <begin position="3"/>
        <end position="89"/>
    </location>
</feature>
<accession>A0A841ST62</accession>
<dbReference type="InterPro" id="IPR001509">
    <property type="entry name" value="Epimerase_deHydtase"/>
</dbReference>
<dbReference type="EMBL" id="JACJVQ010000002">
    <property type="protein sequence ID" value="MBB6632817.1"/>
    <property type="molecule type" value="Genomic_DNA"/>
</dbReference>
<dbReference type="SUPFAM" id="SSF51735">
    <property type="entry name" value="NAD(P)-binding Rossmann-fold domains"/>
    <property type="match status" value="1"/>
</dbReference>
<name>A0A841ST62_9BACL</name>
<sequence>MRVFVTGATGYVGTAVVRELIDAGHRVVGLARSDKGAAALMEAGAEAIRGAVEDLDILRGAAADADGVIHLAFTPDFSKFAEAQETDLLAIQAMGAALEGTGKPLAITVHVGGESSINEAVVLAGRGVRTSIVALSPSVHGEGDKAFVPRLIHIARAKGFSAYVGDGTNRWPAVHRFDAANLYRLALEKAPAGSMLYGRAEEGVAFRDIAEVIGRYLNVPTVSLSREEAEAHFGMDVPIAGLDIPSLMPGSGERTKELLGWNPVHSGLIEDLEQGHYFNE</sequence>
<proteinExistence type="predicted"/>